<evidence type="ECO:0000259" key="1">
    <source>
        <dbReference type="PROSITE" id="PS50965"/>
    </source>
</evidence>
<protein>
    <submittedName>
        <fullName evidence="2">NERD domain-containing protein</fullName>
    </submittedName>
</protein>
<dbReference type="InterPro" id="IPR011528">
    <property type="entry name" value="NERD"/>
</dbReference>
<keyword evidence="3" id="KW-1185">Reference proteome</keyword>
<organism evidence="2 3">
    <name type="scientific">Peribacillus faecalis</name>
    <dbReference type="NCBI Taxonomy" id="2772559"/>
    <lineage>
        <taxon>Bacteria</taxon>
        <taxon>Bacillati</taxon>
        <taxon>Bacillota</taxon>
        <taxon>Bacilli</taxon>
        <taxon>Bacillales</taxon>
        <taxon>Bacillaceae</taxon>
        <taxon>Peribacillus</taxon>
    </lineage>
</organism>
<name>A0A927HBZ4_9BACI</name>
<reference evidence="2" key="1">
    <citation type="submission" date="2020-09" db="EMBL/GenBank/DDBJ databases">
        <title>Bacillus faecalis sp. nov., a moderately halophilic bacterium isolated from cow faeces.</title>
        <authorList>
            <person name="Jiang L."/>
            <person name="Lee J."/>
        </authorList>
    </citation>
    <scope>NUCLEOTIDE SEQUENCE</scope>
    <source>
        <strain evidence="2">AGMB 02131</strain>
    </source>
</reference>
<proteinExistence type="predicted"/>
<dbReference type="Pfam" id="PF08378">
    <property type="entry name" value="NERD"/>
    <property type="match status" value="1"/>
</dbReference>
<accession>A0A927HBZ4</accession>
<dbReference type="AlphaFoldDB" id="A0A927HBZ4"/>
<evidence type="ECO:0000313" key="2">
    <source>
        <dbReference type="EMBL" id="MBD3107888.1"/>
    </source>
</evidence>
<dbReference type="RefSeq" id="WP_190997433.1">
    <property type="nucleotide sequence ID" value="NZ_JACXSI010000012.1"/>
</dbReference>
<evidence type="ECO:0000313" key="3">
    <source>
        <dbReference type="Proteomes" id="UP000602076"/>
    </source>
</evidence>
<comment type="caution">
    <text evidence="2">The sequence shown here is derived from an EMBL/GenBank/DDBJ whole genome shotgun (WGS) entry which is preliminary data.</text>
</comment>
<sequence>MNFKEPNYPIRAKKLEAIRRRLTPNHEKTLKIEQEYMRVIAGYRGETSLKYHLSFLSEKQYHILHGMRLPSAQNEYFFQIDMMILSKYFFLLIEVKNLSGSITYDPTFQQIIQLNNGKEKIYQDPILQVERQKSQFLLWLTKHKITALPPIHTLVILSNSQAHIKATSSHKDTAKIIRPEKLPIKISEYENMYRRQVITDRELNKLNRLIHKNHTP</sequence>
<dbReference type="PROSITE" id="PS50965">
    <property type="entry name" value="NERD"/>
    <property type="match status" value="1"/>
</dbReference>
<dbReference type="EMBL" id="JACXSI010000012">
    <property type="protein sequence ID" value="MBD3107888.1"/>
    <property type="molecule type" value="Genomic_DNA"/>
</dbReference>
<dbReference type="Proteomes" id="UP000602076">
    <property type="component" value="Unassembled WGS sequence"/>
</dbReference>
<gene>
    <name evidence="2" type="ORF">IEO70_05870</name>
</gene>
<feature type="domain" description="NERD" evidence="1">
    <location>
        <begin position="41"/>
        <end position="159"/>
    </location>
</feature>